<dbReference type="SUPFAM" id="SSF81901">
    <property type="entry name" value="HCP-like"/>
    <property type="match status" value="1"/>
</dbReference>
<accession>A0A0M0HUB3</accession>
<keyword evidence="1" id="KW-0802">TPR repeat</keyword>
<organism evidence="3 4">
    <name type="scientific">Vibrio hepatarius</name>
    <dbReference type="NCBI Taxonomy" id="171383"/>
    <lineage>
        <taxon>Bacteria</taxon>
        <taxon>Pseudomonadati</taxon>
        <taxon>Pseudomonadota</taxon>
        <taxon>Gammaproteobacteria</taxon>
        <taxon>Vibrionales</taxon>
        <taxon>Vibrionaceae</taxon>
        <taxon>Vibrio</taxon>
        <taxon>Vibrio oreintalis group</taxon>
    </lineage>
</organism>
<dbReference type="PROSITE" id="PS50005">
    <property type="entry name" value="TPR"/>
    <property type="match status" value="1"/>
</dbReference>
<dbReference type="Pfam" id="PF14559">
    <property type="entry name" value="TPR_19"/>
    <property type="match status" value="1"/>
</dbReference>
<name>A0A0M0HUB3_9VIBR</name>
<proteinExistence type="predicted"/>
<dbReference type="Proteomes" id="UP000037530">
    <property type="component" value="Unassembled WGS sequence"/>
</dbReference>
<dbReference type="PATRIC" id="fig|171383.3.peg.4329"/>
<feature type="chain" id="PRO_5005600242" evidence="2">
    <location>
        <begin position="26"/>
        <end position="256"/>
    </location>
</feature>
<keyword evidence="4" id="KW-1185">Reference proteome</keyword>
<dbReference type="Gene3D" id="1.25.40.10">
    <property type="entry name" value="Tetratricopeptide repeat domain"/>
    <property type="match status" value="2"/>
</dbReference>
<dbReference type="InterPro" id="IPR011990">
    <property type="entry name" value="TPR-like_helical_dom_sf"/>
</dbReference>
<keyword evidence="2" id="KW-0732">Signal</keyword>
<dbReference type="Pfam" id="PF13432">
    <property type="entry name" value="TPR_16"/>
    <property type="match status" value="1"/>
</dbReference>
<dbReference type="InterPro" id="IPR019734">
    <property type="entry name" value="TPR_rpt"/>
</dbReference>
<evidence type="ECO:0000256" key="1">
    <source>
        <dbReference type="PROSITE-ProRule" id="PRU00339"/>
    </source>
</evidence>
<dbReference type="STRING" id="171383.AKJ31_21210"/>
<dbReference type="SMART" id="SM00028">
    <property type="entry name" value="TPR"/>
    <property type="match status" value="3"/>
</dbReference>
<dbReference type="EMBL" id="LHPI01000035">
    <property type="protein sequence ID" value="KOO05665.1"/>
    <property type="molecule type" value="Genomic_DNA"/>
</dbReference>
<reference evidence="4" key="1">
    <citation type="submission" date="2015-08" db="EMBL/GenBank/DDBJ databases">
        <title>Vibrio galatheae sp. nov., a novel member of the Vibrionaceae family isolated from the Solomon Islands.</title>
        <authorList>
            <person name="Giubergia S."/>
            <person name="Machado H."/>
            <person name="Mateiu R.V."/>
            <person name="Gram L."/>
        </authorList>
    </citation>
    <scope>NUCLEOTIDE SEQUENCE [LARGE SCALE GENOMIC DNA]</scope>
    <source>
        <strain evidence="4">DSM 19134</strain>
    </source>
</reference>
<dbReference type="OrthoDB" id="6399372at2"/>
<evidence type="ECO:0000313" key="4">
    <source>
        <dbReference type="Proteomes" id="UP000037530"/>
    </source>
</evidence>
<dbReference type="AlphaFoldDB" id="A0A0M0HUB3"/>
<gene>
    <name evidence="3" type="ORF">AKJ31_21210</name>
</gene>
<feature type="repeat" description="TPR" evidence="1">
    <location>
        <begin position="33"/>
        <end position="66"/>
    </location>
</feature>
<evidence type="ECO:0000256" key="2">
    <source>
        <dbReference type="SAM" id="SignalP"/>
    </source>
</evidence>
<feature type="signal peptide" evidence="2">
    <location>
        <begin position="1"/>
        <end position="25"/>
    </location>
</feature>
<evidence type="ECO:0000313" key="3">
    <source>
        <dbReference type="EMBL" id="KOO05665.1"/>
    </source>
</evidence>
<sequence>MMTTNPIKWLLLVCLSPLLFGCATASKVKKQTEDNTQALAEAAFNYGQYGKAEQQYLKLLELSPDNLKYQMMLARSQYRQDKKETAMAKLRYVCAQPEPVSAQACMYLGRYLLSNGRVTEATEAYRLGLPKADEQQVEAQLHNGLGIALLDSDAQQARTALQQAILLSPDNPHFRSNLAISYLHDNQVEKARTTFSPLLAYQQLPQQVELNFALLLLAEGNEDQARALLARHLPASEVERDLSLLNARLAAMRNTQ</sequence>
<comment type="caution">
    <text evidence="3">The sequence shown here is derived from an EMBL/GenBank/DDBJ whole genome shotgun (WGS) entry which is preliminary data.</text>
</comment>
<dbReference type="RefSeq" id="WP_053411023.1">
    <property type="nucleotide sequence ID" value="NZ_DAIPHI010000014.1"/>
</dbReference>
<protein>
    <submittedName>
        <fullName evidence="3">Pilus assembly protein TadD</fullName>
    </submittedName>
</protein>